<feature type="transmembrane region" description="Helical" evidence="8">
    <location>
        <begin position="70"/>
        <end position="92"/>
    </location>
</feature>
<keyword evidence="7 8" id="KW-0472">Membrane</keyword>
<evidence type="ECO:0000256" key="1">
    <source>
        <dbReference type="ARBA" id="ARBA00004651"/>
    </source>
</evidence>
<proteinExistence type="inferred from homology"/>
<organism evidence="9 10">
    <name type="scientific">Flammeovirga agarivorans</name>
    <dbReference type="NCBI Taxonomy" id="2726742"/>
    <lineage>
        <taxon>Bacteria</taxon>
        <taxon>Pseudomonadati</taxon>
        <taxon>Bacteroidota</taxon>
        <taxon>Cytophagia</taxon>
        <taxon>Cytophagales</taxon>
        <taxon>Flammeovirgaceae</taxon>
        <taxon>Flammeovirga</taxon>
    </lineage>
</organism>
<dbReference type="RefSeq" id="WP_168882791.1">
    <property type="nucleotide sequence ID" value="NZ_JABAIL010000003.1"/>
</dbReference>
<reference evidence="9 10" key="1">
    <citation type="submission" date="2020-04" db="EMBL/GenBank/DDBJ databases">
        <title>Flammeovirga sp. SR4, a novel species isolated from seawater.</title>
        <authorList>
            <person name="Wang X."/>
        </authorList>
    </citation>
    <scope>NUCLEOTIDE SEQUENCE [LARGE SCALE GENOMIC DNA]</scope>
    <source>
        <strain evidence="9 10">SR4</strain>
    </source>
</reference>
<feature type="transmembrane region" description="Helical" evidence="8">
    <location>
        <begin position="317"/>
        <end position="343"/>
    </location>
</feature>
<dbReference type="PANTHER" id="PTHR21716">
    <property type="entry name" value="TRANSMEMBRANE PROTEIN"/>
    <property type="match status" value="1"/>
</dbReference>
<evidence type="ECO:0000256" key="7">
    <source>
        <dbReference type="ARBA" id="ARBA00023136"/>
    </source>
</evidence>
<evidence type="ECO:0000256" key="2">
    <source>
        <dbReference type="ARBA" id="ARBA00009773"/>
    </source>
</evidence>
<dbReference type="InterPro" id="IPR002549">
    <property type="entry name" value="AI-2E-like"/>
</dbReference>
<dbReference type="GO" id="GO:0055085">
    <property type="term" value="P:transmembrane transport"/>
    <property type="evidence" value="ECO:0007669"/>
    <property type="project" value="TreeGrafter"/>
</dbReference>
<dbReference type="AlphaFoldDB" id="A0A7X8XWB3"/>
<keyword evidence="6 8" id="KW-1133">Transmembrane helix</keyword>
<name>A0A7X8XWB3_9BACT</name>
<dbReference type="EMBL" id="JABAIL010000003">
    <property type="protein sequence ID" value="NLR92086.1"/>
    <property type="molecule type" value="Genomic_DNA"/>
</dbReference>
<keyword evidence="5 8" id="KW-0812">Transmembrane</keyword>
<feature type="transmembrane region" description="Helical" evidence="8">
    <location>
        <begin position="148"/>
        <end position="174"/>
    </location>
</feature>
<dbReference type="GO" id="GO:0005886">
    <property type="term" value="C:plasma membrane"/>
    <property type="evidence" value="ECO:0007669"/>
    <property type="project" value="UniProtKB-SubCell"/>
</dbReference>
<comment type="subcellular location">
    <subcellularLocation>
        <location evidence="1">Cell membrane</location>
        <topology evidence="1">Multi-pass membrane protein</topology>
    </subcellularLocation>
</comment>
<evidence type="ECO:0000256" key="8">
    <source>
        <dbReference type="SAM" id="Phobius"/>
    </source>
</evidence>
<sequence length="364" mass="40713">MENSFNYKDISKGLLDALKKLVFIGIGLYMVYLLQSVLIYVFTSAVIALIAHPVKSFFKKKLNMSNTLAMFATITLFLILILGFLSSFIPLITQEARNLKLVELDSFEQNIMSTFNQINVALKEYGIDLSGLHLGEEIMKKLKNSPQIFNGILQGVGSFSMGLFSTIFISFFLIKESDSIITFFTSFVPQDSRTGFKSSLMKIKTLLSRYFIGLAIQCFLLFVMYMVTLLIIGVKNAAVIAFICAVLNIIPYVGPAISIIIMAILAMSEHLDMEFKTGILPELVKVFIGYFGVQFIDNNFSQPIIFSKSVNSHPLEIFLVIMVFGILFGVVGLIAAIPVYTVIKVILKEFYPENKFVKALTEGM</sequence>
<evidence type="ECO:0000256" key="3">
    <source>
        <dbReference type="ARBA" id="ARBA00022448"/>
    </source>
</evidence>
<evidence type="ECO:0000256" key="4">
    <source>
        <dbReference type="ARBA" id="ARBA00022475"/>
    </source>
</evidence>
<keyword evidence="4" id="KW-1003">Cell membrane</keyword>
<evidence type="ECO:0000256" key="5">
    <source>
        <dbReference type="ARBA" id="ARBA00022692"/>
    </source>
</evidence>
<keyword evidence="3" id="KW-0813">Transport</keyword>
<keyword evidence="10" id="KW-1185">Reference proteome</keyword>
<comment type="similarity">
    <text evidence="2">Belongs to the autoinducer-2 exporter (AI-2E) (TC 2.A.86) family.</text>
</comment>
<comment type="caution">
    <text evidence="9">The sequence shown here is derived from an EMBL/GenBank/DDBJ whole genome shotgun (WGS) entry which is preliminary data.</text>
</comment>
<dbReference type="Proteomes" id="UP000585050">
    <property type="component" value="Unassembled WGS sequence"/>
</dbReference>
<protein>
    <submittedName>
        <fullName evidence="9">AI-2E family transporter</fullName>
    </submittedName>
</protein>
<feature type="transmembrane region" description="Helical" evidence="8">
    <location>
        <begin position="210"/>
        <end position="232"/>
    </location>
</feature>
<evidence type="ECO:0000256" key="6">
    <source>
        <dbReference type="ARBA" id="ARBA00022989"/>
    </source>
</evidence>
<feature type="transmembrane region" description="Helical" evidence="8">
    <location>
        <begin position="21"/>
        <end position="50"/>
    </location>
</feature>
<feature type="transmembrane region" description="Helical" evidence="8">
    <location>
        <begin position="239"/>
        <end position="266"/>
    </location>
</feature>
<dbReference type="PANTHER" id="PTHR21716:SF53">
    <property type="entry name" value="PERMEASE PERM-RELATED"/>
    <property type="match status" value="1"/>
</dbReference>
<accession>A0A7X8XWB3</accession>
<dbReference type="Pfam" id="PF01594">
    <property type="entry name" value="AI-2E_transport"/>
    <property type="match status" value="1"/>
</dbReference>
<gene>
    <name evidence="9" type="ORF">HGP29_12745</name>
</gene>
<evidence type="ECO:0000313" key="9">
    <source>
        <dbReference type="EMBL" id="NLR92086.1"/>
    </source>
</evidence>
<evidence type="ECO:0000313" key="10">
    <source>
        <dbReference type="Proteomes" id="UP000585050"/>
    </source>
</evidence>